<feature type="compositionally biased region" description="Basic and acidic residues" evidence="1">
    <location>
        <begin position="12"/>
        <end position="26"/>
    </location>
</feature>
<feature type="region of interest" description="Disordered" evidence="1">
    <location>
        <begin position="150"/>
        <end position="176"/>
    </location>
</feature>
<dbReference type="EMBL" id="LJSX01000005">
    <property type="protein sequence ID" value="KPQ11822.1"/>
    <property type="molecule type" value="Genomic_DNA"/>
</dbReference>
<sequence length="176" mass="19822">MALDDRDEDERGDGPRDRDSERRRSPVDDEIAAFIDDLLYGRGREFLKAARGHAADYAQRRKGDAARSVEDVARSLRDSGHAFDDRPHIRDFVDAAALGLENLADDIRTRSFRDMVDAAEDFARERPVLVAAAAGLAGFALARWLTRPRRESAPMRPRAPMRPHPDDAWSEPDDRA</sequence>
<evidence type="ECO:0000313" key="2">
    <source>
        <dbReference type="EMBL" id="KPQ11822.1"/>
    </source>
</evidence>
<evidence type="ECO:0000313" key="5">
    <source>
        <dbReference type="Proteomes" id="UP000182800"/>
    </source>
</evidence>
<comment type="caution">
    <text evidence="2">The sequence shown here is derived from an EMBL/GenBank/DDBJ whole genome shotgun (WGS) entry which is preliminary data.</text>
</comment>
<dbReference type="RefSeq" id="WP_074445781.1">
    <property type="nucleotide sequence ID" value="NZ_FMBM01000002.1"/>
</dbReference>
<feature type="compositionally biased region" description="Basic and acidic residues" evidence="1">
    <location>
        <begin position="163"/>
        <end position="176"/>
    </location>
</feature>
<reference evidence="3 5" key="2">
    <citation type="submission" date="2016-08" db="EMBL/GenBank/DDBJ databases">
        <authorList>
            <person name="Varghese N."/>
            <person name="Submissions Spin"/>
        </authorList>
    </citation>
    <scope>NUCLEOTIDE SEQUENCE [LARGE SCALE GENOMIC DNA]</scope>
    <source>
        <strain evidence="3 5">HL-109</strain>
    </source>
</reference>
<dbReference type="STRING" id="1653334.GA0071312_3234"/>
<keyword evidence="5" id="KW-1185">Reference proteome</keyword>
<evidence type="ECO:0000313" key="3">
    <source>
        <dbReference type="EMBL" id="SCC82253.1"/>
    </source>
</evidence>
<dbReference type="EMBL" id="FMBM01000002">
    <property type="protein sequence ID" value="SCC82253.1"/>
    <property type="molecule type" value="Genomic_DNA"/>
</dbReference>
<reference evidence="2 4" key="1">
    <citation type="submission" date="2015-09" db="EMBL/GenBank/DDBJ databases">
        <title>Identification and resolution of microdiversity through metagenomic sequencing of parallel consortia.</title>
        <authorList>
            <person name="Nelson W.C."/>
            <person name="Romine M.F."/>
            <person name="Lindemann S.R."/>
        </authorList>
    </citation>
    <scope>NUCLEOTIDE SEQUENCE [LARGE SCALE GENOMIC DNA]</scope>
    <source>
        <strain evidence="2">HL-109</strain>
    </source>
</reference>
<dbReference type="AlphaFoldDB" id="A0A0P8A9R0"/>
<feature type="region of interest" description="Disordered" evidence="1">
    <location>
        <begin position="1"/>
        <end position="26"/>
    </location>
</feature>
<dbReference type="OrthoDB" id="8002223at2"/>
<evidence type="ECO:0000313" key="4">
    <source>
        <dbReference type="Proteomes" id="UP000050497"/>
    </source>
</evidence>
<protein>
    <submittedName>
        <fullName evidence="2">Uncharacterized protein</fullName>
    </submittedName>
</protein>
<accession>A0A0P8A9R0</accession>
<feature type="compositionally biased region" description="Acidic residues" evidence="1">
    <location>
        <begin position="1"/>
        <end position="11"/>
    </location>
</feature>
<gene>
    <name evidence="3" type="ORF">GA0071312_3234</name>
    <name evidence="2" type="ORF">HLUCCO17_04915</name>
</gene>
<proteinExistence type="predicted"/>
<evidence type="ECO:0000256" key="1">
    <source>
        <dbReference type="SAM" id="MobiDB-lite"/>
    </source>
</evidence>
<name>A0A0P8A9R0_9HYPH</name>
<dbReference type="Proteomes" id="UP000182800">
    <property type="component" value="Unassembled WGS sequence"/>
</dbReference>
<organism evidence="2 4">
    <name type="scientific">Saliniramus fredricksonii</name>
    <dbReference type="NCBI Taxonomy" id="1653334"/>
    <lineage>
        <taxon>Bacteria</taxon>
        <taxon>Pseudomonadati</taxon>
        <taxon>Pseudomonadota</taxon>
        <taxon>Alphaproteobacteria</taxon>
        <taxon>Hyphomicrobiales</taxon>
        <taxon>Salinarimonadaceae</taxon>
        <taxon>Saliniramus</taxon>
    </lineage>
</organism>
<dbReference type="Proteomes" id="UP000050497">
    <property type="component" value="Unassembled WGS sequence"/>
</dbReference>